<dbReference type="RefSeq" id="XP_009166192.1">
    <property type="nucleotide sequence ID" value="XM_009167928.1"/>
</dbReference>
<evidence type="ECO:0000259" key="7">
    <source>
        <dbReference type="Pfam" id="PF17917"/>
    </source>
</evidence>
<dbReference type="AlphaFoldDB" id="A0A074ZW15"/>
<dbReference type="Proteomes" id="UP000054324">
    <property type="component" value="Unassembled WGS sequence"/>
</dbReference>
<evidence type="ECO:0000256" key="5">
    <source>
        <dbReference type="ARBA" id="ARBA00022801"/>
    </source>
</evidence>
<dbReference type="GO" id="GO:0004519">
    <property type="term" value="F:endonuclease activity"/>
    <property type="evidence" value="ECO:0007669"/>
    <property type="project" value="UniProtKB-KW"/>
</dbReference>
<organism evidence="8 9">
    <name type="scientific">Opisthorchis viverrini</name>
    <name type="common">Southeast Asian liver fluke</name>
    <dbReference type="NCBI Taxonomy" id="6198"/>
    <lineage>
        <taxon>Eukaryota</taxon>
        <taxon>Metazoa</taxon>
        <taxon>Spiralia</taxon>
        <taxon>Lophotrochozoa</taxon>
        <taxon>Platyhelminthes</taxon>
        <taxon>Trematoda</taxon>
        <taxon>Digenea</taxon>
        <taxon>Opisthorchiida</taxon>
        <taxon>Opisthorchiata</taxon>
        <taxon>Opisthorchiidae</taxon>
        <taxon>Opisthorchis</taxon>
    </lineage>
</organism>
<dbReference type="STRING" id="6198.A0A074ZW15"/>
<gene>
    <name evidence="8" type="ORF">T265_03444</name>
</gene>
<reference evidence="8 9" key="1">
    <citation type="submission" date="2013-11" db="EMBL/GenBank/DDBJ databases">
        <title>Opisthorchis viverrini - life in the bile duct.</title>
        <authorList>
            <person name="Young N.D."/>
            <person name="Nagarajan N."/>
            <person name="Lin S.J."/>
            <person name="Korhonen P.K."/>
            <person name="Jex A.R."/>
            <person name="Hall R.S."/>
            <person name="Safavi-Hemami H."/>
            <person name="Kaewkong W."/>
            <person name="Bertrand D."/>
            <person name="Gao S."/>
            <person name="Seet Q."/>
            <person name="Wongkham S."/>
            <person name="Teh B.T."/>
            <person name="Wongkham C."/>
            <person name="Intapan P.M."/>
            <person name="Maleewong W."/>
            <person name="Yang X."/>
            <person name="Hu M."/>
            <person name="Wang Z."/>
            <person name="Hofmann A."/>
            <person name="Sternberg P.W."/>
            <person name="Tan P."/>
            <person name="Wang J."/>
            <person name="Gasser R.B."/>
        </authorList>
    </citation>
    <scope>NUCLEOTIDE SEQUENCE [LARGE SCALE GENOMIC DNA]</scope>
</reference>
<keyword evidence="1" id="KW-0808">Transferase</keyword>
<name>A0A074ZW15_OPIVI</name>
<dbReference type="EMBL" id="KL596667">
    <property type="protein sequence ID" value="KER30077.1"/>
    <property type="molecule type" value="Genomic_DNA"/>
</dbReference>
<keyword evidence="3" id="KW-0540">Nuclease</keyword>
<dbReference type="OrthoDB" id="247013at2759"/>
<keyword evidence="5" id="KW-0378">Hydrolase</keyword>
<keyword evidence="9" id="KW-1185">Reference proteome</keyword>
<keyword evidence="2" id="KW-0548">Nucleotidyltransferase</keyword>
<keyword evidence="6" id="KW-0695">RNA-directed DNA polymerase</keyword>
<evidence type="ECO:0000256" key="3">
    <source>
        <dbReference type="ARBA" id="ARBA00022722"/>
    </source>
</evidence>
<evidence type="ECO:0000313" key="9">
    <source>
        <dbReference type="Proteomes" id="UP000054324"/>
    </source>
</evidence>
<evidence type="ECO:0000313" key="8">
    <source>
        <dbReference type="EMBL" id="KER30077.1"/>
    </source>
</evidence>
<evidence type="ECO:0000256" key="2">
    <source>
        <dbReference type="ARBA" id="ARBA00022695"/>
    </source>
</evidence>
<feature type="domain" description="Reverse transcriptase RNase H-like" evidence="7">
    <location>
        <begin position="144"/>
        <end position="203"/>
    </location>
</feature>
<sequence>MPPEGSKRAGILLGCPSLDRGSREVEVRFAPRTSGLDYPGKSDLKKVPRVNLKAGLSKESESNSDCKTPAKERKCNFLWTPVKSLISFSTKMAVDPTRPICTQLRECSDRPMLLNSTLSCRLSIVCTNPLTSFRSEDVERFGNATIEKGALSIIFGVNGFRKILYSTNFTPVTEHKPLFGSEKDNLVNTVNRLQRWGTTLLGYKFTMKYV</sequence>
<dbReference type="GO" id="GO:0016787">
    <property type="term" value="F:hydrolase activity"/>
    <property type="evidence" value="ECO:0007669"/>
    <property type="project" value="UniProtKB-KW"/>
</dbReference>
<dbReference type="GeneID" id="20317631"/>
<dbReference type="GO" id="GO:0003964">
    <property type="term" value="F:RNA-directed DNA polymerase activity"/>
    <property type="evidence" value="ECO:0007669"/>
    <property type="project" value="UniProtKB-KW"/>
</dbReference>
<proteinExistence type="predicted"/>
<accession>A0A074ZW15</accession>
<protein>
    <recommendedName>
        <fullName evidence="7">Reverse transcriptase RNase H-like domain-containing protein</fullName>
    </recommendedName>
</protein>
<dbReference type="KEGG" id="ovi:T265_03444"/>
<dbReference type="InterPro" id="IPR041373">
    <property type="entry name" value="RT_RNaseH"/>
</dbReference>
<keyword evidence="4" id="KW-0255">Endonuclease</keyword>
<dbReference type="CTD" id="20317631"/>
<evidence type="ECO:0000256" key="6">
    <source>
        <dbReference type="ARBA" id="ARBA00022918"/>
    </source>
</evidence>
<dbReference type="Pfam" id="PF17917">
    <property type="entry name" value="RT_RNaseH"/>
    <property type="match status" value="1"/>
</dbReference>
<evidence type="ECO:0000256" key="4">
    <source>
        <dbReference type="ARBA" id="ARBA00022759"/>
    </source>
</evidence>
<evidence type="ECO:0000256" key="1">
    <source>
        <dbReference type="ARBA" id="ARBA00022679"/>
    </source>
</evidence>